<dbReference type="Proteomes" id="UP000184295">
    <property type="component" value="Unassembled WGS sequence"/>
</dbReference>
<feature type="region of interest" description="Disordered" evidence="1">
    <location>
        <begin position="1"/>
        <end position="30"/>
    </location>
</feature>
<gene>
    <name evidence="2" type="ORF">SAMN02745225_02231</name>
</gene>
<dbReference type="RefSeq" id="WP_178138816.1">
    <property type="nucleotide sequence ID" value="NZ_FQUL01000053.1"/>
</dbReference>
<name>A0A1M4Y421_9ACTN</name>
<proteinExistence type="predicted"/>
<keyword evidence="3" id="KW-1185">Reference proteome</keyword>
<evidence type="ECO:0000256" key="1">
    <source>
        <dbReference type="SAM" id="MobiDB-lite"/>
    </source>
</evidence>
<evidence type="ECO:0000313" key="3">
    <source>
        <dbReference type="Proteomes" id="UP000184295"/>
    </source>
</evidence>
<accession>A0A1M4Y421</accession>
<dbReference type="EMBL" id="FQUL01000053">
    <property type="protein sequence ID" value="SHF00410.1"/>
    <property type="molecule type" value="Genomic_DNA"/>
</dbReference>
<feature type="compositionally biased region" description="Polar residues" evidence="1">
    <location>
        <begin position="7"/>
        <end position="30"/>
    </location>
</feature>
<evidence type="ECO:0000313" key="2">
    <source>
        <dbReference type="EMBL" id="SHF00410.1"/>
    </source>
</evidence>
<sequence length="57" mass="6353">MHKSRRQLQGFTKGTSLMAGQSRETVTKPTKTLEQSFLLINTPRGRRVVEEGGHLSA</sequence>
<dbReference type="AlphaFoldDB" id="A0A1M4Y421"/>
<protein>
    <submittedName>
        <fullName evidence="2">Uncharacterized protein</fullName>
    </submittedName>
</protein>
<organism evidence="2 3">
    <name type="scientific">Ferrithrix thermotolerans DSM 19514</name>
    <dbReference type="NCBI Taxonomy" id="1121881"/>
    <lineage>
        <taxon>Bacteria</taxon>
        <taxon>Bacillati</taxon>
        <taxon>Actinomycetota</taxon>
        <taxon>Acidimicrobiia</taxon>
        <taxon>Acidimicrobiales</taxon>
        <taxon>Acidimicrobiaceae</taxon>
        <taxon>Ferrithrix</taxon>
    </lineage>
</organism>
<reference evidence="3" key="1">
    <citation type="submission" date="2016-11" db="EMBL/GenBank/DDBJ databases">
        <authorList>
            <person name="Varghese N."/>
            <person name="Submissions S."/>
        </authorList>
    </citation>
    <scope>NUCLEOTIDE SEQUENCE [LARGE SCALE GENOMIC DNA]</scope>
    <source>
        <strain evidence="3">DSM 19514</strain>
    </source>
</reference>
<dbReference type="STRING" id="1121881.SAMN02745225_02231"/>